<evidence type="ECO:0000256" key="1">
    <source>
        <dbReference type="SAM" id="Phobius"/>
    </source>
</evidence>
<feature type="transmembrane region" description="Helical" evidence="1">
    <location>
        <begin position="67"/>
        <end position="84"/>
    </location>
</feature>
<protein>
    <submittedName>
        <fullName evidence="2">Uncharacterized protein</fullName>
    </submittedName>
</protein>
<keyword evidence="3" id="KW-1185">Reference proteome</keyword>
<keyword evidence="1" id="KW-0812">Transmembrane</keyword>
<keyword evidence="1" id="KW-0472">Membrane</keyword>
<dbReference type="AlphaFoldDB" id="A0A4R6UXZ3"/>
<dbReference type="EMBL" id="SNYO01000009">
    <property type="protein sequence ID" value="TDQ50909.1"/>
    <property type="molecule type" value="Genomic_DNA"/>
</dbReference>
<evidence type="ECO:0000313" key="2">
    <source>
        <dbReference type="EMBL" id="TDQ50909.1"/>
    </source>
</evidence>
<dbReference type="Proteomes" id="UP000295705">
    <property type="component" value="Unassembled WGS sequence"/>
</dbReference>
<evidence type="ECO:0000313" key="3">
    <source>
        <dbReference type="Proteomes" id="UP000295705"/>
    </source>
</evidence>
<proteinExistence type="predicted"/>
<name>A0A4R6UXZ3_9PSEU</name>
<gene>
    <name evidence="2" type="ORF">EV188_109117</name>
</gene>
<organism evidence="2 3">
    <name type="scientific">Actinomycetospora succinea</name>
    <dbReference type="NCBI Taxonomy" id="663603"/>
    <lineage>
        <taxon>Bacteria</taxon>
        <taxon>Bacillati</taxon>
        <taxon>Actinomycetota</taxon>
        <taxon>Actinomycetes</taxon>
        <taxon>Pseudonocardiales</taxon>
        <taxon>Pseudonocardiaceae</taxon>
        <taxon>Actinomycetospora</taxon>
    </lineage>
</organism>
<reference evidence="2 3" key="1">
    <citation type="submission" date="2019-03" db="EMBL/GenBank/DDBJ databases">
        <title>Genomic Encyclopedia of Type Strains, Phase IV (KMG-IV): sequencing the most valuable type-strain genomes for metagenomic binning, comparative biology and taxonomic classification.</title>
        <authorList>
            <person name="Goeker M."/>
        </authorList>
    </citation>
    <scope>NUCLEOTIDE SEQUENCE [LARGE SCALE GENOMIC DNA]</scope>
    <source>
        <strain evidence="2 3">DSM 45775</strain>
    </source>
</reference>
<keyword evidence="1" id="KW-1133">Transmembrane helix</keyword>
<accession>A0A4R6UXZ3</accession>
<comment type="caution">
    <text evidence="2">The sequence shown here is derived from an EMBL/GenBank/DDBJ whole genome shotgun (WGS) entry which is preliminary data.</text>
</comment>
<sequence length="103" mass="11278">MSSRFASPLSHLVAWAQPHDADQGRVGSRSRLGASRARVQYHRALFLVLGAWALVTCAAALLYPPLALVAAVLGLIHIIVGYRVEQKRRVDEQPPSTVDPRRA</sequence>
<feature type="transmembrane region" description="Helical" evidence="1">
    <location>
        <begin position="44"/>
        <end position="61"/>
    </location>
</feature>